<dbReference type="SUPFAM" id="SSF50814">
    <property type="entry name" value="Lipocalins"/>
    <property type="match status" value="1"/>
</dbReference>
<sequence length="141" mass="16543">MEKFLGKYENTKNELFDEYLAYKKVWPFLKQVAKATTTYMELLEIGPEQYQSKTYVIFQSFVNLKFHMGETVESKSPMGQKLSNIYTLENGNLILKVTEPENDNLEDVYVHEMIDEDTLLLHMPAGEGLVCKRWFVKCKKK</sequence>
<dbReference type="InterPro" id="IPR012674">
    <property type="entry name" value="Calycin"/>
</dbReference>
<reference evidence="2" key="1">
    <citation type="submission" date="2025-08" db="UniProtKB">
        <authorList>
            <consortium name="RefSeq"/>
        </authorList>
    </citation>
    <scope>IDENTIFICATION</scope>
</reference>
<evidence type="ECO:0000313" key="2">
    <source>
        <dbReference type="RefSeq" id="XP_014679701.1"/>
    </source>
</evidence>
<dbReference type="CDD" id="cd00742">
    <property type="entry name" value="FABP"/>
    <property type="match status" value="1"/>
</dbReference>
<organism evidence="1 2">
    <name type="scientific">Priapulus caudatus</name>
    <name type="common">Priapulid worm</name>
    <dbReference type="NCBI Taxonomy" id="37621"/>
    <lineage>
        <taxon>Eukaryota</taxon>
        <taxon>Metazoa</taxon>
        <taxon>Ecdysozoa</taxon>
        <taxon>Scalidophora</taxon>
        <taxon>Priapulida</taxon>
        <taxon>Priapulimorpha</taxon>
        <taxon>Priapulimorphida</taxon>
        <taxon>Priapulidae</taxon>
        <taxon>Priapulus</taxon>
    </lineage>
</organism>
<gene>
    <name evidence="2" type="primary">LOC106819604</name>
</gene>
<dbReference type="Proteomes" id="UP000695022">
    <property type="component" value="Unplaced"/>
</dbReference>
<proteinExistence type="predicted"/>
<accession>A0ABM1F5I0</accession>
<name>A0ABM1F5I0_PRICU</name>
<dbReference type="Gene3D" id="2.40.128.20">
    <property type="match status" value="1"/>
</dbReference>
<dbReference type="GeneID" id="106819604"/>
<protein>
    <submittedName>
        <fullName evidence="2">Fatty acid-binding protein homolog 3-like</fullName>
    </submittedName>
</protein>
<dbReference type="RefSeq" id="XP_014679701.1">
    <property type="nucleotide sequence ID" value="XM_014824215.1"/>
</dbReference>
<keyword evidence="1" id="KW-1185">Reference proteome</keyword>
<evidence type="ECO:0000313" key="1">
    <source>
        <dbReference type="Proteomes" id="UP000695022"/>
    </source>
</evidence>